<evidence type="ECO:0000313" key="5">
    <source>
        <dbReference type="Proteomes" id="UP000198960"/>
    </source>
</evidence>
<dbReference type="PROSITE" id="PS50887">
    <property type="entry name" value="GGDEF"/>
    <property type="match status" value="1"/>
</dbReference>
<keyword evidence="2" id="KW-0812">Transmembrane</keyword>
<feature type="transmembrane region" description="Helical" evidence="2">
    <location>
        <begin position="33"/>
        <end position="52"/>
    </location>
</feature>
<dbReference type="Pfam" id="PF00990">
    <property type="entry name" value="GGDEF"/>
    <property type="match status" value="1"/>
</dbReference>
<dbReference type="Proteomes" id="UP000198960">
    <property type="component" value="Unassembled WGS sequence"/>
</dbReference>
<sequence length="362" mass="38092">MAALTVAVLVAAGAAMGSINLLVDDVIRPGASRWIYGATMLLLGVVAATLAVRRRIGRWTIFALVLLGDLIYLVIALSVTDPLRYATPLMMLFAAFVAAWFLDGWMLVAHLVVTPVIVAVALAGSYDDVAGLLVQVCVDAGVLDLAAAGVFVLRRRIERLLASTQELSRRDPLTGLGNRRHLEEQARRVWRQSRRDGVRVAAMVLDLDHFKQLNDAHGHAAGDAVLRSVAAALTASVRPTDVLARLGGEELAVLGMVGDPTEAHRLAERLRRAVAGARTASGHVVTASIGIALVRPAEGEDPVDGLWRLLDLADAAMYQAKQGGRDRVATVPAPRPPSAPAASVVAGTADEMGGETADAGAA</sequence>
<dbReference type="GO" id="GO:0043709">
    <property type="term" value="P:cell adhesion involved in single-species biofilm formation"/>
    <property type="evidence" value="ECO:0007669"/>
    <property type="project" value="TreeGrafter"/>
</dbReference>
<dbReference type="InterPro" id="IPR029787">
    <property type="entry name" value="Nucleotide_cyclase"/>
</dbReference>
<keyword evidence="2" id="KW-1133">Transmembrane helix</keyword>
<dbReference type="STRING" id="673521.SAMN05660991_03724"/>
<organism evidence="4 5">
    <name type="scientific">Trujillonella endophytica</name>
    <dbReference type="NCBI Taxonomy" id="673521"/>
    <lineage>
        <taxon>Bacteria</taxon>
        <taxon>Bacillati</taxon>
        <taxon>Actinomycetota</taxon>
        <taxon>Actinomycetes</taxon>
        <taxon>Geodermatophilales</taxon>
        <taxon>Geodermatophilaceae</taxon>
        <taxon>Trujillonella</taxon>
    </lineage>
</organism>
<dbReference type="FunFam" id="3.30.70.270:FF:000001">
    <property type="entry name" value="Diguanylate cyclase domain protein"/>
    <property type="match status" value="1"/>
</dbReference>
<dbReference type="InterPro" id="IPR050469">
    <property type="entry name" value="Diguanylate_Cyclase"/>
</dbReference>
<feature type="region of interest" description="Disordered" evidence="1">
    <location>
        <begin position="326"/>
        <end position="362"/>
    </location>
</feature>
<proteinExistence type="predicted"/>
<dbReference type="PANTHER" id="PTHR45138">
    <property type="entry name" value="REGULATORY COMPONENTS OF SENSORY TRANSDUCTION SYSTEM"/>
    <property type="match status" value="1"/>
</dbReference>
<dbReference type="GO" id="GO:0005886">
    <property type="term" value="C:plasma membrane"/>
    <property type="evidence" value="ECO:0007669"/>
    <property type="project" value="TreeGrafter"/>
</dbReference>
<keyword evidence="5" id="KW-1185">Reference proteome</keyword>
<dbReference type="GO" id="GO:1902201">
    <property type="term" value="P:negative regulation of bacterial-type flagellum-dependent cell motility"/>
    <property type="evidence" value="ECO:0007669"/>
    <property type="project" value="TreeGrafter"/>
</dbReference>
<dbReference type="CDD" id="cd01949">
    <property type="entry name" value="GGDEF"/>
    <property type="match status" value="1"/>
</dbReference>
<evidence type="ECO:0000256" key="1">
    <source>
        <dbReference type="SAM" id="MobiDB-lite"/>
    </source>
</evidence>
<keyword evidence="2" id="KW-0472">Membrane</keyword>
<dbReference type="AlphaFoldDB" id="A0A1H8VQP6"/>
<dbReference type="NCBIfam" id="TIGR00254">
    <property type="entry name" value="GGDEF"/>
    <property type="match status" value="1"/>
</dbReference>
<evidence type="ECO:0000313" key="4">
    <source>
        <dbReference type="EMBL" id="SEP17654.1"/>
    </source>
</evidence>
<feature type="transmembrane region" description="Helical" evidence="2">
    <location>
        <begin position="59"/>
        <end position="79"/>
    </location>
</feature>
<feature type="compositionally biased region" description="Low complexity" evidence="1">
    <location>
        <begin position="340"/>
        <end position="349"/>
    </location>
</feature>
<evidence type="ECO:0000259" key="3">
    <source>
        <dbReference type="PROSITE" id="PS50887"/>
    </source>
</evidence>
<feature type="transmembrane region" description="Helical" evidence="2">
    <location>
        <begin position="132"/>
        <end position="153"/>
    </location>
</feature>
<gene>
    <name evidence="4" type="ORF">SAMN05660991_03724</name>
</gene>
<dbReference type="EMBL" id="FOEE01000013">
    <property type="protein sequence ID" value="SEP17654.1"/>
    <property type="molecule type" value="Genomic_DNA"/>
</dbReference>
<dbReference type="SMART" id="SM00267">
    <property type="entry name" value="GGDEF"/>
    <property type="match status" value="1"/>
</dbReference>
<feature type="domain" description="GGDEF" evidence="3">
    <location>
        <begin position="198"/>
        <end position="333"/>
    </location>
</feature>
<dbReference type="InterPro" id="IPR000160">
    <property type="entry name" value="GGDEF_dom"/>
</dbReference>
<accession>A0A1H8VQP6</accession>
<dbReference type="GO" id="GO:0052621">
    <property type="term" value="F:diguanylate cyclase activity"/>
    <property type="evidence" value="ECO:0007669"/>
    <property type="project" value="TreeGrafter"/>
</dbReference>
<reference evidence="5" key="1">
    <citation type="submission" date="2016-10" db="EMBL/GenBank/DDBJ databases">
        <authorList>
            <person name="Varghese N."/>
            <person name="Submissions S."/>
        </authorList>
    </citation>
    <scope>NUCLEOTIDE SEQUENCE [LARGE SCALE GENOMIC DNA]</scope>
    <source>
        <strain evidence="5">DSM 45413</strain>
    </source>
</reference>
<dbReference type="PANTHER" id="PTHR45138:SF9">
    <property type="entry name" value="DIGUANYLATE CYCLASE DGCM-RELATED"/>
    <property type="match status" value="1"/>
</dbReference>
<dbReference type="Gene3D" id="3.30.70.270">
    <property type="match status" value="1"/>
</dbReference>
<dbReference type="InterPro" id="IPR043128">
    <property type="entry name" value="Rev_trsase/Diguanyl_cyclase"/>
</dbReference>
<dbReference type="SUPFAM" id="SSF55073">
    <property type="entry name" value="Nucleotide cyclase"/>
    <property type="match status" value="1"/>
</dbReference>
<protein>
    <submittedName>
        <fullName evidence="4">Diguanylate cyclase (GGDEF) domain-containing protein</fullName>
    </submittedName>
</protein>
<evidence type="ECO:0000256" key="2">
    <source>
        <dbReference type="SAM" id="Phobius"/>
    </source>
</evidence>
<name>A0A1H8VQP6_9ACTN</name>